<name>A0A8X7VIP4_BRACI</name>
<dbReference type="PANTHER" id="PTHR31902:SF10">
    <property type="entry name" value="SUCRASE_FERREDOXIN-LIKE FAMILY PROTEIN"/>
    <property type="match status" value="1"/>
</dbReference>
<organism evidence="1 2">
    <name type="scientific">Brassica carinata</name>
    <name type="common">Ethiopian mustard</name>
    <name type="synonym">Abyssinian cabbage</name>
    <dbReference type="NCBI Taxonomy" id="52824"/>
    <lineage>
        <taxon>Eukaryota</taxon>
        <taxon>Viridiplantae</taxon>
        <taxon>Streptophyta</taxon>
        <taxon>Embryophyta</taxon>
        <taxon>Tracheophyta</taxon>
        <taxon>Spermatophyta</taxon>
        <taxon>Magnoliopsida</taxon>
        <taxon>eudicotyledons</taxon>
        <taxon>Gunneridae</taxon>
        <taxon>Pentapetalae</taxon>
        <taxon>rosids</taxon>
        <taxon>malvids</taxon>
        <taxon>Brassicales</taxon>
        <taxon>Brassicaceae</taxon>
        <taxon>Brassiceae</taxon>
        <taxon>Brassica</taxon>
    </lineage>
</organism>
<dbReference type="OrthoDB" id="1742983at2759"/>
<sequence>MGEAVENISTAPVSEEDELYGFKRQEMYSGTLAGSVAPYGRHVFLCYRSHETWLPRVESDDSKSPSSHGHQWLDSLPITLVLLFF</sequence>
<dbReference type="Proteomes" id="UP000886595">
    <property type="component" value="Unassembled WGS sequence"/>
</dbReference>
<dbReference type="AlphaFoldDB" id="A0A8X7VIP4"/>
<keyword evidence="2" id="KW-1185">Reference proteome</keyword>
<dbReference type="PANTHER" id="PTHR31902">
    <property type="entry name" value="ACTIN PATCHES DISTAL PROTEIN 1"/>
    <property type="match status" value="1"/>
</dbReference>
<dbReference type="InterPro" id="IPR009737">
    <property type="entry name" value="Aim32/Apd1-like"/>
</dbReference>
<evidence type="ECO:0000313" key="1">
    <source>
        <dbReference type="EMBL" id="KAG2311856.1"/>
    </source>
</evidence>
<comment type="caution">
    <text evidence="1">The sequence shown here is derived from an EMBL/GenBank/DDBJ whole genome shotgun (WGS) entry which is preliminary data.</text>
</comment>
<accession>A0A8X7VIP4</accession>
<evidence type="ECO:0000313" key="2">
    <source>
        <dbReference type="Proteomes" id="UP000886595"/>
    </source>
</evidence>
<protein>
    <submittedName>
        <fullName evidence="1">Uncharacterized protein</fullName>
    </submittedName>
</protein>
<dbReference type="EMBL" id="JAAMPC010000005">
    <property type="protein sequence ID" value="KAG2311856.1"/>
    <property type="molecule type" value="Genomic_DNA"/>
</dbReference>
<proteinExistence type="predicted"/>
<reference evidence="1 2" key="1">
    <citation type="submission" date="2020-02" db="EMBL/GenBank/DDBJ databases">
        <authorList>
            <person name="Ma Q."/>
            <person name="Huang Y."/>
            <person name="Song X."/>
            <person name="Pei D."/>
        </authorList>
    </citation>
    <scope>NUCLEOTIDE SEQUENCE [LARGE SCALE GENOMIC DNA]</scope>
    <source>
        <strain evidence="1">Sxm20200214</strain>
        <tissue evidence="1">Leaf</tissue>
    </source>
</reference>
<gene>
    <name evidence="1" type="ORF">Bca52824_023413</name>
</gene>